<sequence>MADSEELENMVLSFRVSELQMLLGFAGRNKSGRKNELQGRALELLRLRSHPAIRLKIRELYKTIQADQMAAHQMYGQTGSSSEPQIDQNMHNRNYYSTRQAISQQQQQQASISAGKELTPAHQASIPQPPRTKQLVGPTTGAQLWDTSVASQRTANTAYNPYQYPTKVLQTPLHIQPTSQYPIHPDVKLKKLPFFDLLSELLKPSSLMPQGSMRLQENTFLFHLTPQQATDIASSRDCRTGSKMDYVVQVQMRFCLQETSCEQEDFFPPNIGVKVNGKLCPLPNPIPTNKPSVEPKRPPRPVNISPLVKLSPTVGNEIRVTWSADYGRRYAIAVYLVRKLTSAELLTRLKNRGPRHSDYTRGLIKEKLNEDADSEIATTSLRVSLACPLGKMRMCTPCRASTCSHLQCFDASLFLQMNERKPTWNCPVCDKPALYDNLVIDGYFQEVLNSNKLLPDVNEIQLLQDGSWENLVLKKEKDKEKTETKAPDESRDNKIDVDTVDLDETNPTPAPKEKKRAVIIDLISDSDDDDEDNTPTQSTKKPASGISSPKKPQTSSISSTSESPEYMIIDLE</sequence>
<evidence type="ECO:0000256" key="10">
    <source>
        <dbReference type="PROSITE-ProRule" id="PRU00452"/>
    </source>
</evidence>
<dbReference type="InterPro" id="IPR036361">
    <property type="entry name" value="SAP_dom_sf"/>
</dbReference>
<dbReference type="PROSITE" id="PS51466">
    <property type="entry name" value="PINIT"/>
    <property type="match status" value="1"/>
</dbReference>
<evidence type="ECO:0000256" key="6">
    <source>
        <dbReference type="ARBA" id="ARBA00022771"/>
    </source>
</evidence>
<evidence type="ECO:0000313" key="16">
    <source>
        <dbReference type="Proteomes" id="UP001497644"/>
    </source>
</evidence>
<dbReference type="InterPro" id="IPR038654">
    <property type="entry name" value="PINIT_sf"/>
</dbReference>
<organism evidence="15 16">
    <name type="scientific">Lasius platythorax</name>
    <dbReference type="NCBI Taxonomy" id="488582"/>
    <lineage>
        <taxon>Eukaryota</taxon>
        <taxon>Metazoa</taxon>
        <taxon>Ecdysozoa</taxon>
        <taxon>Arthropoda</taxon>
        <taxon>Hexapoda</taxon>
        <taxon>Insecta</taxon>
        <taxon>Pterygota</taxon>
        <taxon>Neoptera</taxon>
        <taxon>Endopterygota</taxon>
        <taxon>Hymenoptera</taxon>
        <taxon>Apocrita</taxon>
        <taxon>Aculeata</taxon>
        <taxon>Formicoidea</taxon>
        <taxon>Formicidae</taxon>
        <taxon>Formicinae</taxon>
        <taxon>Lasius</taxon>
        <taxon>Lasius</taxon>
    </lineage>
</organism>
<evidence type="ECO:0000256" key="7">
    <source>
        <dbReference type="ARBA" id="ARBA00022786"/>
    </source>
</evidence>
<evidence type="ECO:0000259" key="12">
    <source>
        <dbReference type="PROSITE" id="PS50800"/>
    </source>
</evidence>
<feature type="domain" description="SP-RING-type" evidence="13">
    <location>
        <begin position="372"/>
        <end position="453"/>
    </location>
</feature>
<dbReference type="PROSITE" id="PS50800">
    <property type="entry name" value="SAP"/>
    <property type="match status" value="1"/>
</dbReference>
<evidence type="ECO:0000256" key="8">
    <source>
        <dbReference type="ARBA" id="ARBA00022833"/>
    </source>
</evidence>
<comment type="subcellular location">
    <subcellularLocation>
        <location evidence="1">Nucleus</location>
    </subcellularLocation>
</comment>
<dbReference type="InterPro" id="IPR003034">
    <property type="entry name" value="SAP_dom"/>
</dbReference>
<evidence type="ECO:0000256" key="3">
    <source>
        <dbReference type="ARBA" id="ARBA00005383"/>
    </source>
</evidence>
<dbReference type="FunFam" id="1.10.720.30:FF:000001">
    <property type="entry name" value="E3 SUMO-protein ligase PIAS2 isoform 1"/>
    <property type="match status" value="1"/>
</dbReference>
<dbReference type="GO" id="GO:0003712">
    <property type="term" value="F:transcription coregulator activity"/>
    <property type="evidence" value="ECO:0007669"/>
    <property type="project" value="TreeGrafter"/>
</dbReference>
<reference evidence="15" key="1">
    <citation type="submission" date="2024-04" db="EMBL/GenBank/DDBJ databases">
        <authorList>
            <consortium name="Molecular Ecology Group"/>
        </authorList>
    </citation>
    <scope>NUCLEOTIDE SEQUENCE</scope>
</reference>
<name>A0AAV2NYY9_9HYME</name>
<dbReference type="GO" id="GO:0000785">
    <property type="term" value="C:chromatin"/>
    <property type="evidence" value="ECO:0007669"/>
    <property type="project" value="TreeGrafter"/>
</dbReference>
<dbReference type="SUPFAM" id="SSF68906">
    <property type="entry name" value="SAP domain"/>
    <property type="match status" value="1"/>
</dbReference>
<keyword evidence="6 10" id="KW-0863">Zinc-finger</keyword>
<feature type="compositionally biased region" description="Low complexity" evidence="11">
    <location>
        <begin position="546"/>
        <end position="565"/>
    </location>
</feature>
<dbReference type="Pfam" id="PF14324">
    <property type="entry name" value="PINIT"/>
    <property type="match status" value="1"/>
</dbReference>
<keyword evidence="8" id="KW-0862">Zinc</keyword>
<dbReference type="PANTHER" id="PTHR10782">
    <property type="entry name" value="ZINC FINGER MIZ DOMAIN-CONTAINING PROTEIN"/>
    <property type="match status" value="1"/>
</dbReference>
<feature type="domain" description="PINIT" evidence="14">
    <location>
        <begin position="175"/>
        <end position="340"/>
    </location>
</feature>
<keyword evidence="4" id="KW-0808">Transferase</keyword>
<evidence type="ECO:0000256" key="4">
    <source>
        <dbReference type="ARBA" id="ARBA00022679"/>
    </source>
</evidence>
<proteinExistence type="inferred from homology"/>
<protein>
    <recommendedName>
        <fullName evidence="17">E3 SUMO-protein ligase PIAS3</fullName>
    </recommendedName>
</protein>
<evidence type="ECO:0000256" key="5">
    <source>
        <dbReference type="ARBA" id="ARBA00022723"/>
    </source>
</evidence>
<dbReference type="SMART" id="SM00513">
    <property type="entry name" value="SAP"/>
    <property type="match status" value="1"/>
</dbReference>
<evidence type="ECO:0000313" key="15">
    <source>
        <dbReference type="EMBL" id="CAL1684776.1"/>
    </source>
</evidence>
<dbReference type="Pfam" id="PF02891">
    <property type="entry name" value="zf-MIZ"/>
    <property type="match status" value="1"/>
</dbReference>
<dbReference type="PANTHER" id="PTHR10782:SF94">
    <property type="entry name" value="SUPPRESSOR OF VARIEGATION 2-10, ISOFORM I"/>
    <property type="match status" value="1"/>
</dbReference>
<evidence type="ECO:0000256" key="9">
    <source>
        <dbReference type="ARBA" id="ARBA00023242"/>
    </source>
</evidence>
<comment type="similarity">
    <text evidence="3">Belongs to the PIAS family.</text>
</comment>
<dbReference type="GO" id="GO:0016925">
    <property type="term" value="P:protein sumoylation"/>
    <property type="evidence" value="ECO:0007669"/>
    <property type="project" value="TreeGrafter"/>
</dbReference>
<feature type="compositionally biased region" description="Basic and acidic residues" evidence="11">
    <location>
        <begin position="477"/>
        <end position="497"/>
    </location>
</feature>
<keyword evidence="5" id="KW-0479">Metal-binding</keyword>
<dbReference type="Gene3D" id="3.30.40.10">
    <property type="entry name" value="Zinc/RING finger domain, C3HC4 (zinc finger)"/>
    <property type="match status" value="1"/>
</dbReference>
<gene>
    <name evidence="15" type="ORF">LPLAT_LOCUS10332</name>
</gene>
<keyword evidence="9" id="KW-0539">Nucleus</keyword>
<keyword evidence="7" id="KW-0833">Ubl conjugation pathway</keyword>
<dbReference type="GO" id="GO:0061665">
    <property type="term" value="F:SUMO ligase activity"/>
    <property type="evidence" value="ECO:0007669"/>
    <property type="project" value="TreeGrafter"/>
</dbReference>
<dbReference type="GO" id="GO:0006357">
    <property type="term" value="P:regulation of transcription by RNA polymerase II"/>
    <property type="evidence" value="ECO:0007669"/>
    <property type="project" value="TreeGrafter"/>
</dbReference>
<dbReference type="Gene3D" id="2.60.120.780">
    <property type="entry name" value="PINIT domain"/>
    <property type="match status" value="1"/>
</dbReference>
<dbReference type="GO" id="GO:0008270">
    <property type="term" value="F:zinc ion binding"/>
    <property type="evidence" value="ECO:0007669"/>
    <property type="project" value="UniProtKB-KW"/>
</dbReference>
<dbReference type="Proteomes" id="UP001497644">
    <property type="component" value="Chromosome 5"/>
</dbReference>
<evidence type="ECO:0000256" key="11">
    <source>
        <dbReference type="SAM" id="MobiDB-lite"/>
    </source>
</evidence>
<accession>A0AAV2NYY9</accession>
<evidence type="ECO:0000259" key="14">
    <source>
        <dbReference type="PROSITE" id="PS51466"/>
    </source>
</evidence>
<dbReference type="GO" id="GO:0005634">
    <property type="term" value="C:nucleus"/>
    <property type="evidence" value="ECO:0007669"/>
    <property type="project" value="UniProtKB-SubCell"/>
</dbReference>
<feature type="region of interest" description="Disordered" evidence="11">
    <location>
        <begin position="103"/>
        <end position="138"/>
    </location>
</feature>
<evidence type="ECO:0000256" key="2">
    <source>
        <dbReference type="ARBA" id="ARBA00004718"/>
    </source>
</evidence>
<feature type="compositionally biased region" description="Acidic residues" evidence="11">
    <location>
        <begin position="524"/>
        <end position="533"/>
    </location>
</feature>
<feature type="compositionally biased region" description="Low complexity" evidence="11">
    <location>
        <begin position="103"/>
        <end position="114"/>
    </location>
</feature>
<dbReference type="InterPro" id="IPR013083">
    <property type="entry name" value="Znf_RING/FYVE/PHD"/>
</dbReference>
<dbReference type="EMBL" id="OZ034828">
    <property type="protein sequence ID" value="CAL1684776.1"/>
    <property type="molecule type" value="Genomic_DNA"/>
</dbReference>
<evidence type="ECO:0008006" key="17">
    <source>
        <dbReference type="Google" id="ProtNLM"/>
    </source>
</evidence>
<comment type="pathway">
    <text evidence="2">Protein modification; protein sumoylation.</text>
</comment>
<dbReference type="CDD" id="cd16790">
    <property type="entry name" value="SP-RING_PIAS"/>
    <property type="match status" value="1"/>
</dbReference>
<feature type="region of interest" description="Disordered" evidence="11">
    <location>
        <begin position="477"/>
        <end position="572"/>
    </location>
</feature>
<evidence type="ECO:0000259" key="13">
    <source>
        <dbReference type="PROSITE" id="PS51044"/>
    </source>
</evidence>
<dbReference type="Gene3D" id="1.10.720.30">
    <property type="entry name" value="SAP domain"/>
    <property type="match status" value="1"/>
</dbReference>
<dbReference type="InterPro" id="IPR004181">
    <property type="entry name" value="Znf_MIZ"/>
</dbReference>
<dbReference type="PROSITE" id="PS51044">
    <property type="entry name" value="ZF_SP_RING"/>
    <property type="match status" value="1"/>
</dbReference>
<dbReference type="AlphaFoldDB" id="A0AAV2NYY9"/>
<dbReference type="GO" id="GO:0097240">
    <property type="term" value="P:chromosome attachment to the nuclear envelope"/>
    <property type="evidence" value="ECO:0007669"/>
    <property type="project" value="UniProtKB-ARBA"/>
</dbReference>
<dbReference type="FunFam" id="2.60.120.780:FF:000001">
    <property type="entry name" value="E3 SUMO-protein ligase PIAS2 isoform X1"/>
    <property type="match status" value="1"/>
</dbReference>
<dbReference type="InterPro" id="IPR023321">
    <property type="entry name" value="PINIT"/>
</dbReference>
<feature type="domain" description="SAP" evidence="12">
    <location>
        <begin position="11"/>
        <end position="45"/>
    </location>
</feature>
<dbReference type="FunFam" id="3.30.40.10:FF:000247">
    <property type="entry name" value="Uncharacterized protein, isoform B"/>
    <property type="match status" value="1"/>
</dbReference>
<keyword evidence="16" id="KW-1185">Reference proteome</keyword>
<evidence type="ECO:0000256" key="1">
    <source>
        <dbReference type="ARBA" id="ARBA00004123"/>
    </source>
</evidence>